<dbReference type="RefSeq" id="XP_028885595.1">
    <property type="nucleotide sequence ID" value="XM_029022780.1"/>
</dbReference>
<dbReference type="GeneID" id="39982560"/>
<gene>
    <name evidence="3" type="ORF">TM35_000051250</name>
</gene>
<sequence length="1676" mass="190627">MRRGSSASGSPVASSSSLVGHRITVGSTVYRSELREDESKAYGGGEEVLVWVQDAQPAGDAWVEITLETGEVAYAQWGNPEETRWQLPDVSLIQFPSKVMEKEFSIKKEWTESQQQVLRIEAVKVLEECIVSKDINNIIGEDEKMIIVNNIANEYMATNSPKEYDESSSNWLHHAALRQLDSLLTLKRASKTTNRAMLQEISTMTLQAKLGIVRNVSRDKKRYNTIDSNTNSIPIALSSQTVQGEENEEELPLPLSPFLPNGRFLQNQYYKNLLYNPSAHRSCIEPQLETTVFTETGLGEIRVLCAVPVQEGFKGPKSRIFAVVRDWTGAFCFFIIRKPLKNEKESSVIAAYPLLGSLEFPQKSHHQVTFRVDGIEFMASFKDREHLGWFHDALKIAMVSMYGDGNDSERVVKMRAYSVEFAAHYSFEKPLNVLEVLNTIYSDTEHTGTMMDDDFARLRISLRTPQVRDKVVQEWIEFTKRFDDKVTDSSFTTLLSNHLRVIEELILSPTPYMNENLPQILQQRLYKMGEQLPDFSANCFRLAVLLDYTDRTMLLWKSRYETVDIPFEPCFKPLVPSQTADFERSLLEERRMRCLTHSHPPGIYLAVVCFHGKNRIFTNVNGNLIAEVIQHEPTQEELEQLRVDCEDYQWLLRLGGANKNWAKEKLQEWDAMYTNRGVNSFKARFIRAAKKLQNANIFPTLGYIFDTPILHKEIGSLFILTICEVDSEVTIPRSAGVWHDIQELEDFIYSQSLLCSETARVAFLPNRYRQCVRYLTAASEYRDSLTQRLTPGFYLGYFLSSVCSDGMLMLVPECNRNLPPLVKVSEESPSLSQWRWLQSLNYRQQTTYSLGLPLPEDLSQPPVEGASFESKISYALATLEAAVGLKIEQFYDLELFALDEEQSIYAFFAVGYYPPPLCCVDGVPEAPKGLVPMTFKLVRVVDDHHLRRYWHHVYNCLADEVDLAYRKLSSTIQPFTSDEAIRLNPTGEVMVYMMDMDKYTFLLSWTRTLALWVETDGQTLVQKYASHHIKMPEVTPVKEEKKKDDDDDDSEKKGIKKQYYQSQKNEKDNCKNSLSIEQIVDIAVSNQAAATDPNLFAMKSLMLQLRSTGKQGWGSILQRIQEIDDTMTEGYTCRLAAPEEVKDSPLTLHSFDDVTEDDMLSVSRPPTVYELPCSLMEFISGEGNVAEAFLFAREIVEEIIDVAVAGGAVAVVGQVMETMVSCVEAAEDIVDGAALENLRAEAEEQAWNERCALLQEWSSIFNARDRPSVLDNEILTDAPEPLFYTGSQYVVETPTDGLRICLARAANDANQLQELLRVANSALHAFELTECVHAYNDALQKHEEVLDELNISTSNNNNNKNSNNDIEEKKTDENFIRNVKSTSTTTTTTPLRHVTLVSREQREVPLYSLSPFRCLTLQGERMRVPLPEFDYAELRVFAEHMNTEEEEVATQLRELNPNPDKLERLLKMTLELQAPLLSLRLISLIYCPYSGRFYDEEANKVRELLSTDSFFFTYGVRDWIHMEELGGSAVTDGFDLLWWLRYLREAGDGSERYSSYCGSWKQMYVETRVRVLLSRGVRQVSEEEVALWLEAIGPCVGFLSFSGETNITDAEVNVLAATCPLLQSLDLAGTAVTDESVRLLCSRCRRLVECSVAGSRVSREALILLNETCRKNAENP</sequence>
<dbReference type="Gene3D" id="3.80.10.10">
    <property type="entry name" value="Ribonuclease Inhibitor"/>
    <property type="match status" value="1"/>
</dbReference>
<dbReference type="VEuPathDB" id="TriTrypDB:TM35_000051250"/>
<organism evidence="3 4">
    <name type="scientific">Trypanosoma theileri</name>
    <dbReference type="NCBI Taxonomy" id="67003"/>
    <lineage>
        <taxon>Eukaryota</taxon>
        <taxon>Discoba</taxon>
        <taxon>Euglenozoa</taxon>
        <taxon>Kinetoplastea</taxon>
        <taxon>Metakinetoplastina</taxon>
        <taxon>Trypanosomatida</taxon>
        <taxon>Trypanosomatidae</taxon>
        <taxon>Trypanosoma</taxon>
    </lineage>
</organism>
<feature type="compositionally biased region" description="Low complexity" evidence="1">
    <location>
        <begin position="1351"/>
        <end position="1364"/>
    </location>
</feature>
<feature type="domain" description="PH" evidence="2">
    <location>
        <begin position="266"/>
        <end position="421"/>
    </location>
</feature>
<dbReference type="Pfam" id="PF26278">
    <property type="entry name" value="PH_36"/>
    <property type="match status" value="1"/>
</dbReference>
<proteinExistence type="predicted"/>
<name>A0A1X0P4Q2_9TRYP</name>
<feature type="region of interest" description="Disordered" evidence="1">
    <location>
        <begin position="1351"/>
        <end position="1372"/>
    </location>
</feature>
<evidence type="ECO:0000313" key="3">
    <source>
        <dbReference type="EMBL" id="ORC91529.1"/>
    </source>
</evidence>
<dbReference type="Proteomes" id="UP000192257">
    <property type="component" value="Unassembled WGS sequence"/>
</dbReference>
<evidence type="ECO:0000256" key="1">
    <source>
        <dbReference type="SAM" id="MobiDB-lite"/>
    </source>
</evidence>
<accession>A0A1X0P4Q2</accession>
<reference evidence="3 4" key="1">
    <citation type="submission" date="2017-03" db="EMBL/GenBank/DDBJ databases">
        <title>An alternative strategy for trypanosome survival in the mammalian bloodstream revealed through genome and transcriptome analysis of the ubiquitous bovine parasite Trypanosoma (Megatrypanum) theileri.</title>
        <authorList>
            <person name="Kelly S."/>
            <person name="Ivens A."/>
            <person name="Mott A."/>
            <person name="O'Neill E."/>
            <person name="Emms D."/>
            <person name="Macleod O."/>
            <person name="Voorheis P."/>
            <person name="Matthews J."/>
            <person name="Matthews K."/>
            <person name="Carrington M."/>
        </authorList>
    </citation>
    <scope>NUCLEOTIDE SEQUENCE [LARGE SCALE GENOMIC DNA]</scope>
    <source>
        <strain evidence="3">Edinburgh</strain>
    </source>
</reference>
<dbReference type="STRING" id="67003.A0A1X0P4Q2"/>
<evidence type="ECO:0000259" key="2">
    <source>
        <dbReference type="Pfam" id="PF26278"/>
    </source>
</evidence>
<evidence type="ECO:0000313" key="4">
    <source>
        <dbReference type="Proteomes" id="UP000192257"/>
    </source>
</evidence>
<dbReference type="SUPFAM" id="SSF52047">
    <property type="entry name" value="RNI-like"/>
    <property type="match status" value="1"/>
</dbReference>
<keyword evidence="4" id="KW-1185">Reference proteome</keyword>
<comment type="caution">
    <text evidence="3">The sequence shown here is derived from an EMBL/GenBank/DDBJ whole genome shotgun (WGS) entry which is preliminary data.</text>
</comment>
<dbReference type="OrthoDB" id="10257471at2759"/>
<dbReference type="InterPro" id="IPR032675">
    <property type="entry name" value="LRR_dom_sf"/>
</dbReference>
<feature type="region of interest" description="Disordered" evidence="1">
    <location>
        <begin position="1035"/>
        <end position="1067"/>
    </location>
</feature>
<dbReference type="InterPro" id="IPR059094">
    <property type="entry name" value="PH_36_euk"/>
</dbReference>
<dbReference type="EMBL" id="NBCO01000005">
    <property type="protein sequence ID" value="ORC91529.1"/>
    <property type="molecule type" value="Genomic_DNA"/>
</dbReference>
<protein>
    <submittedName>
        <fullName evidence="3">Putative leucine-rich repeat protein</fullName>
    </submittedName>
</protein>